<dbReference type="Proteomes" id="UP000093695">
    <property type="component" value="Chromosome"/>
</dbReference>
<accession>A0A193BQ96</accession>
<keyword evidence="1" id="KW-1133">Transmembrane helix</keyword>
<dbReference type="EMBL" id="CP016174">
    <property type="protein sequence ID" value="ANN14376.1"/>
    <property type="molecule type" value="Genomic_DNA"/>
</dbReference>
<keyword evidence="1" id="KW-0472">Membrane</keyword>
<evidence type="ECO:0000313" key="3">
    <source>
        <dbReference type="Proteomes" id="UP000093695"/>
    </source>
</evidence>
<evidence type="ECO:0000313" key="2">
    <source>
        <dbReference type="EMBL" id="ANN14376.1"/>
    </source>
</evidence>
<reference evidence="2 3" key="1">
    <citation type="journal article" date="2015" name="Genome Announc.">
        <title>Draft Genome Sequence of Norvancomycin-Producing Strain Amycolatopsis orientalis CPCC200066.</title>
        <authorList>
            <person name="Lei X."/>
            <person name="Yuan F."/>
            <person name="Shi Y."/>
            <person name="Li X."/>
            <person name="Wang L."/>
            <person name="Hong B."/>
        </authorList>
    </citation>
    <scope>NUCLEOTIDE SEQUENCE [LARGE SCALE GENOMIC DNA]</scope>
    <source>
        <strain evidence="2 3">B-37</strain>
    </source>
</reference>
<evidence type="ECO:0000256" key="1">
    <source>
        <dbReference type="SAM" id="Phobius"/>
    </source>
</evidence>
<feature type="transmembrane region" description="Helical" evidence="1">
    <location>
        <begin position="48"/>
        <end position="67"/>
    </location>
</feature>
<keyword evidence="1" id="KW-0812">Transmembrane</keyword>
<gene>
    <name evidence="2" type="ORF">SD37_01025</name>
</gene>
<proteinExistence type="predicted"/>
<protein>
    <submittedName>
        <fullName evidence="2">Uncharacterized protein</fullName>
    </submittedName>
</protein>
<sequence>MNSIEKLRELTLDSENVLVGKFEAALSIQIDSLLGMEEAHARGKWRNWPSLAAAFLLTAIASAPMWLM</sequence>
<dbReference type="AlphaFoldDB" id="A0A193BQ96"/>
<dbReference type="KEGG" id="aori:SD37_01025"/>
<organism evidence="2 3">
    <name type="scientific">Amycolatopsis orientalis</name>
    <name type="common">Nocardia orientalis</name>
    <dbReference type="NCBI Taxonomy" id="31958"/>
    <lineage>
        <taxon>Bacteria</taxon>
        <taxon>Bacillati</taxon>
        <taxon>Actinomycetota</taxon>
        <taxon>Actinomycetes</taxon>
        <taxon>Pseudonocardiales</taxon>
        <taxon>Pseudonocardiaceae</taxon>
        <taxon>Amycolatopsis</taxon>
    </lineage>
</organism>
<keyword evidence="3" id="KW-1185">Reference proteome</keyword>
<name>A0A193BQ96_AMYOR</name>